<dbReference type="STRING" id="563192.HMPREF0179_01221"/>
<dbReference type="Proteomes" id="UP000006034">
    <property type="component" value="Unassembled WGS sequence"/>
</dbReference>
<dbReference type="HOGENOM" id="CLU_136263_0_0_7"/>
<dbReference type="OrthoDB" id="5418918at2"/>
<protein>
    <recommendedName>
        <fullName evidence="3">Response regulatory domain-containing protein</fullName>
    </recommendedName>
</protein>
<organism evidence="1 2">
    <name type="scientific">Bilophila wadsworthia (strain 3_1_6)</name>
    <dbReference type="NCBI Taxonomy" id="563192"/>
    <lineage>
        <taxon>Bacteria</taxon>
        <taxon>Pseudomonadati</taxon>
        <taxon>Thermodesulfobacteriota</taxon>
        <taxon>Desulfovibrionia</taxon>
        <taxon>Desulfovibrionales</taxon>
        <taxon>Desulfovibrionaceae</taxon>
        <taxon>Bilophila</taxon>
    </lineage>
</organism>
<evidence type="ECO:0008006" key="3">
    <source>
        <dbReference type="Google" id="ProtNLM"/>
    </source>
</evidence>
<dbReference type="GeneID" id="78086353"/>
<evidence type="ECO:0000313" key="1">
    <source>
        <dbReference type="EMBL" id="EFV44991.1"/>
    </source>
</evidence>
<name>E5Y4V8_BILW3</name>
<keyword evidence="2" id="KW-1185">Reference proteome</keyword>
<dbReference type="RefSeq" id="WP_005026185.1">
    <property type="nucleotide sequence ID" value="NZ_KE150238.1"/>
</dbReference>
<dbReference type="AlphaFoldDB" id="E5Y4V8"/>
<evidence type="ECO:0000313" key="2">
    <source>
        <dbReference type="Proteomes" id="UP000006034"/>
    </source>
</evidence>
<dbReference type="InterPro" id="IPR011006">
    <property type="entry name" value="CheY-like_superfamily"/>
</dbReference>
<reference evidence="1 2" key="1">
    <citation type="submission" date="2010-10" db="EMBL/GenBank/DDBJ databases">
        <authorList>
            <consortium name="The Broad Institute Genome Sequencing Platform"/>
            <person name="Ward D."/>
            <person name="Earl A."/>
            <person name="Feldgarden M."/>
            <person name="Young S.K."/>
            <person name="Gargeya S."/>
            <person name="Zeng Q."/>
            <person name="Alvarado L."/>
            <person name="Berlin A."/>
            <person name="Bochicchio J."/>
            <person name="Chapman S.B."/>
            <person name="Chen Z."/>
            <person name="Freedman E."/>
            <person name="Gellesch M."/>
            <person name="Goldberg J."/>
            <person name="Griggs A."/>
            <person name="Gujja S."/>
            <person name="Heilman E."/>
            <person name="Heiman D."/>
            <person name="Howarth C."/>
            <person name="Mehta T."/>
            <person name="Neiman D."/>
            <person name="Pearson M."/>
            <person name="Roberts A."/>
            <person name="Saif S."/>
            <person name="Shea T."/>
            <person name="Shenoy N."/>
            <person name="Sisk P."/>
            <person name="Stolte C."/>
            <person name="Sykes S."/>
            <person name="White J."/>
            <person name="Yandava C."/>
            <person name="Allen-Vercoe E."/>
            <person name="Sibley C."/>
            <person name="Ambrose C.E."/>
            <person name="Strauss J."/>
            <person name="Daigneault M."/>
            <person name="Haas B."/>
            <person name="Nusbaum C."/>
            <person name="Birren B."/>
        </authorList>
    </citation>
    <scope>NUCLEOTIDE SEQUENCE [LARGE SCALE GENOMIC DNA]</scope>
    <source>
        <strain evidence="1 2">3_1_6</strain>
    </source>
</reference>
<dbReference type="EMBL" id="ADCP02000001">
    <property type="protein sequence ID" value="EFV44991.1"/>
    <property type="molecule type" value="Genomic_DNA"/>
</dbReference>
<comment type="caution">
    <text evidence="1">The sequence shown here is derived from an EMBL/GenBank/DDBJ whole genome shotgun (WGS) entry which is preliminary data.</text>
</comment>
<dbReference type="eggNOG" id="COG0745">
    <property type="taxonomic scope" value="Bacteria"/>
</dbReference>
<reference evidence="1 2" key="2">
    <citation type="submission" date="2013-04" db="EMBL/GenBank/DDBJ databases">
        <title>The Genome Sequence of Bilophila wadsworthia 3_1_6.</title>
        <authorList>
            <consortium name="The Broad Institute Genomics Platform"/>
            <person name="Earl A."/>
            <person name="Ward D."/>
            <person name="Feldgarden M."/>
            <person name="Gevers D."/>
            <person name="Sibley C."/>
            <person name="Strauss J."/>
            <person name="Allen-Vercoe E."/>
            <person name="Walker B."/>
            <person name="Young S."/>
            <person name="Zeng Q."/>
            <person name="Gargeya S."/>
            <person name="Fitzgerald M."/>
            <person name="Haas B."/>
            <person name="Abouelleil A."/>
            <person name="Allen A.W."/>
            <person name="Alvarado L."/>
            <person name="Arachchi H.M."/>
            <person name="Berlin A.M."/>
            <person name="Chapman S.B."/>
            <person name="Gainer-Dewar J."/>
            <person name="Goldberg J."/>
            <person name="Griggs A."/>
            <person name="Gujja S."/>
            <person name="Hansen M."/>
            <person name="Howarth C."/>
            <person name="Imamovic A."/>
            <person name="Ireland A."/>
            <person name="Larimer J."/>
            <person name="McCowan C."/>
            <person name="Murphy C."/>
            <person name="Pearson M."/>
            <person name="Poon T.W."/>
            <person name="Priest M."/>
            <person name="Roberts A."/>
            <person name="Saif S."/>
            <person name="Shea T."/>
            <person name="Sisk P."/>
            <person name="Sykes S."/>
            <person name="Wortman J."/>
            <person name="Nusbaum C."/>
            <person name="Birren B."/>
        </authorList>
    </citation>
    <scope>NUCLEOTIDE SEQUENCE [LARGE SCALE GENOMIC DNA]</scope>
    <source>
        <strain evidence="1 2">3_1_6</strain>
    </source>
</reference>
<dbReference type="SUPFAM" id="SSF52172">
    <property type="entry name" value="CheY-like"/>
    <property type="match status" value="1"/>
</dbReference>
<proteinExistence type="predicted"/>
<sequence>MELLLVTPRPEVWNECLPVFQRGGNTLQQAASLEDAAPIIRDTPPVLAILDLELEGKALRQAVIDIMMINASVHTAVVSDMDPDEFHEATEGLGILMPLPTSPKADDAERLLKALAGVM</sequence>
<gene>
    <name evidence="1" type="ORF">HMPREF0179_01221</name>
</gene>
<accession>E5Y4V8</accession>